<comment type="catalytic activity">
    <reaction evidence="13 15">
        <text>2 nitric oxide + NADH + 2 O2 = 2 nitrate + NAD(+) + H(+)</text>
        <dbReference type="Rhea" id="RHEA:19469"/>
        <dbReference type="ChEBI" id="CHEBI:15378"/>
        <dbReference type="ChEBI" id="CHEBI:15379"/>
        <dbReference type="ChEBI" id="CHEBI:16480"/>
        <dbReference type="ChEBI" id="CHEBI:17632"/>
        <dbReference type="ChEBI" id="CHEBI:57540"/>
        <dbReference type="ChEBI" id="CHEBI:57945"/>
        <dbReference type="EC" id="1.14.12.17"/>
    </reaction>
</comment>
<feature type="binding site" description="proximal binding residue" evidence="15">
    <location>
        <position position="85"/>
    </location>
    <ligand>
        <name>heme b</name>
        <dbReference type="ChEBI" id="CHEBI:60344"/>
    </ligand>
    <ligandPart>
        <name>Fe</name>
        <dbReference type="ChEBI" id="CHEBI:18248"/>
    </ligandPart>
</feature>
<comment type="caution">
    <text evidence="15">Lacks conserved residue(s) required for the propagation of feature annotation.</text>
</comment>
<evidence type="ECO:0000259" key="17">
    <source>
        <dbReference type="PROSITE" id="PS51384"/>
    </source>
</evidence>
<evidence type="ECO:0000256" key="15">
    <source>
        <dbReference type="HAMAP-Rule" id="MF_01252"/>
    </source>
</evidence>
<dbReference type="NCBIfam" id="NF009805">
    <property type="entry name" value="PRK13289.1"/>
    <property type="match status" value="1"/>
</dbReference>
<evidence type="ECO:0000256" key="2">
    <source>
        <dbReference type="ARBA" id="ARBA00008414"/>
    </source>
</evidence>
<dbReference type="SUPFAM" id="SSF52343">
    <property type="entry name" value="Ferredoxin reductase-like, C-terminal NADP-linked domain"/>
    <property type="match status" value="1"/>
</dbReference>
<dbReference type="InterPro" id="IPR017927">
    <property type="entry name" value="FAD-bd_FR_type"/>
</dbReference>
<dbReference type="EMBL" id="SZNT01000565">
    <property type="protein sequence ID" value="TKH05944.1"/>
    <property type="molecule type" value="Genomic_DNA"/>
</dbReference>
<evidence type="ECO:0000259" key="16">
    <source>
        <dbReference type="PROSITE" id="PS01033"/>
    </source>
</evidence>
<dbReference type="PANTHER" id="PTHR43396:SF3">
    <property type="entry name" value="FLAVOHEMOPROTEIN"/>
    <property type="match status" value="1"/>
</dbReference>
<evidence type="ECO:0000256" key="6">
    <source>
        <dbReference type="ARBA" id="ARBA00022630"/>
    </source>
</evidence>
<protein>
    <recommendedName>
        <fullName evidence="15">Flavohemoprotein</fullName>
    </recommendedName>
    <alternativeName>
        <fullName evidence="15">Flavohemoglobin</fullName>
    </alternativeName>
    <alternativeName>
        <fullName evidence="15">Hemoglobin-like protein</fullName>
    </alternativeName>
    <alternativeName>
        <fullName evidence="15">Nitric oxide dioxygenase</fullName>
        <shortName evidence="15">NO oxygenase</shortName>
        <shortName evidence="15">NOD</shortName>
        <ecNumber evidence="15">1.14.12.17</ecNumber>
    </alternativeName>
</protein>
<proteinExistence type="inferred from homology"/>
<dbReference type="Gene3D" id="2.40.30.10">
    <property type="entry name" value="Translation factors"/>
    <property type="match status" value="1"/>
</dbReference>
<dbReference type="InterPro" id="IPR008333">
    <property type="entry name" value="Cbr1-like_FAD-bd_dom"/>
</dbReference>
<dbReference type="Pfam" id="PF00042">
    <property type="entry name" value="Globin"/>
    <property type="match status" value="1"/>
</dbReference>
<dbReference type="InterPro" id="IPR017938">
    <property type="entry name" value="Riboflavin_synthase-like_b-brl"/>
</dbReference>
<accession>A0A9X8ZCX7</accession>
<dbReference type="FunFam" id="1.10.490.10:FF:000003">
    <property type="entry name" value="Flavohemoprotein"/>
    <property type="match status" value="1"/>
</dbReference>
<dbReference type="EC" id="1.14.12.17" evidence="15"/>
<keyword evidence="11 15" id="KW-0408">Iron</keyword>
<keyword evidence="9 15" id="KW-0521">NADP</keyword>
<dbReference type="InterPro" id="IPR000971">
    <property type="entry name" value="Globin"/>
</dbReference>
<dbReference type="InterPro" id="IPR009050">
    <property type="entry name" value="Globin-like_sf"/>
</dbReference>
<keyword evidence="3 15" id="KW-0813">Transport</keyword>
<evidence type="ECO:0000313" key="18">
    <source>
        <dbReference type="EMBL" id="TKH05944.1"/>
    </source>
</evidence>
<dbReference type="SUPFAM" id="SSF63380">
    <property type="entry name" value="Riboflavin synthase domain-like"/>
    <property type="match status" value="1"/>
</dbReference>
<dbReference type="Gene3D" id="3.40.50.80">
    <property type="entry name" value="Nucleotide-binding domain of ferredoxin-NADP reductase (FNR) module"/>
    <property type="match status" value="1"/>
</dbReference>
<dbReference type="GO" id="GO:0019825">
    <property type="term" value="F:oxygen binding"/>
    <property type="evidence" value="ECO:0007669"/>
    <property type="project" value="InterPro"/>
</dbReference>
<dbReference type="PANTHER" id="PTHR43396">
    <property type="entry name" value="FLAVOHEMOPROTEIN"/>
    <property type="match status" value="1"/>
</dbReference>
<dbReference type="GO" id="GO:0009636">
    <property type="term" value="P:response to toxic substance"/>
    <property type="evidence" value="ECO:0007669"/>
    <property type="project" value="UniProtKB-KW"/>
</dbReference>
<dbReference type="GO" id="GO:0071949">
    <property type="term" value="F:FAD binding"/>
    <property type="evidence" value="ECO:0007669"/>
    <property type="project" value="InterPro"/>
</dbReference>
<evidence type="ECO:0000256" key="10">
    <source>
        <dbReference type="ARBA" id="ARBA00023002"/>
    </source>
</evidence>
<dbReference type="GO" id="GO:0005344">
    <property type="term" value="F:oxygen carrier activity"/>
    <property type="evidence" value="ECO:0007669"/>
    <property type="project" value="UniProtKB-UniRule"/>
</dbReference>
<keyword evidence="15" id="KW-0216">Detoxification</keyword>
<evidence type="ECO:0000256" key="7">
    <source>
        <dbReference type="ARBA" id="ARBA00022723"/>
    </source>
</evidence>
<comment type="cofactor">
    <cofactor evidence="15">
        <name>FAD</name>
        <dbReference type="ChEBI" id="CHEBI:57692"/>
    </cofactor>
    <text evidence="15">Binds 1 FAD per subunit.</text>
</comment>
<dbReference type="PROSITE" id="PS51384">
    <property type="entry name" value="FAD_FR"/>
    <property type="match status" value="1"/>
</dbReference>
<dbReference type="CDD" id="cd06184">
    <property type="entry name" value="flavohem_like_fad_nad_binding"/>
    <property type="match status" value="1"/>
</dbReference>
<keyword evidence="10 15" id="KW-0560">Oxidoreductase</keyword>
<dbReference type="InterPro" id="IPR001709">
    <property type="entry name" value="Flavoprot_Pyr_Nucl_cyt_Rdtase"/>
</dbReference>
<organism evidence="18 19">
    <name type="scientific">Peribacillus simplex</name>
    <dbReference type="NCBI Taxonomy" id="1478"/>
    <lineage>
        <taxon>Bacteria</taxon>
        <taxon>Bacillati</taxon>
        <taxon>Bacillota</taxon>
        <taxon>Bacilli</taxon>
        <taxon>Bacillales</taxon>
        <taxon>Bacillaceae</taxon>
        <taxon>Peribacillus</taxon>
    </lineage>
</organism>
<feature type="site" description="Influences the redox potential of the prosthetic heme and FAD groups" evidence="15">
    <location>
        <position position="395"/>
    </location>
</feature>
<dbReference type="AlphaFoldDB" id="A0A9X8ZCX7"/>
<reference evidence="18 19" key="1">
    <citation type="journal article" date="2019" name="Environ. Microbiol.">
        <title>An active ?-lactamase is a part of an orchestrated cell wall stress resistance network of Bacillus subtilis and related rhizosphere species.</title>
        <authorList>
            <person name="Bucher T."/>
            <person name="Keren-Paz A."/>
            <person name="Hausser J."/>
            <person name="Olender T."/>
            <person name="Cytryn E."/>
            <person name="Kolodkin-Gal I."/>
        </authorList>
    </citation>
    <scope>NUCLEOTIDE SEQUENCE [LARGE SCALE GENOMIC DNA]</scope>
    <source>
        <strain evidence="18 19">I4</strain>
    </source>
</reference>
<keyword evidence="8 15" id="KW-0274">FAD</keyword>
<keyword evidence="4 15" id="KW-0349">Heme</keyword>
<dbReference type="GO" id="GO:0008941">
    <property type="term" value="F:nitric oxide dioxygenase NAD(P)H activity"/>
    <property type="evidence" value="ECO:0007669"/>
    <property type="project" value="UniProtKB-UniRule"/>
</dbReference>
<dbReference type="InterPro" id="IPR023950">
    <property type="entry name" value="Hmp"/>
</dbReference>
<dbReference type="Pfam" id="PF00175">
    <property type="entry name" value="NAD_binding_1"/>
    <property type="match status" value="1"/>
</dbReference>
<feature type="active site" description="Charge relay system" evidence="15">
    <location>
        <position position="95"/>
    </location>
</feature>
<evidence type="ECO:0000313" key="19">
    <source>
        <dbReference type="Proteomes" id="UP000309170"/>
    </source>
</evidence>
<comment type="function">
    <text evidence="15">Is involved in NO detoxification in an aerobic process, termed nitric oxide dioxygenase (NOD) reaction that utilizes O(2) and NAD(P)H to convert NO to nitrate, which protects the bacterium from various noxious nitrogen compounds. Therefore, plays a central role in the inducible response to nitrosative stress.</text>
</comment>
<dbReference type="CDD" id="cd14777">
    <property type="entry name" value="Yhb1-globin-like"/>
    <property type="match status" value="1"/>
</dbReference>
<evidence type="ECO:0000256" key="12">
    <source>
        <dbReference type="ARBA" id="ARBA00023027"/>
    </source>
</evidence>
<keyword evidence="7 15" id="KW-0479">Metal-binding</keyword>
<feature type="domain" description="Globin" evidence="16">
    <location>
        <begin position="1"/>
        <end position="138"/>
    </location>
</feature>
<dbReference type="HAMAP" id="MF_01252">
    <property type="entry name" value="Hmp"/>
    <property type="match status" value="1"/>
</dbReference>
<evidence type="ECO:0000256" key="3">
    <source>
        <dbReference type="ARBA" id="ARBA00022448"/>
    </source>
</evidence>
<evidence type="ECO:0000256" key="9">
    <source>
        <dbReference type="ARBA" id="ARBA00022857"/>
    </source>
</evidence>
<evidence type="ECO:0000256" key="14">
    <source>
        <dbReference type="ARBA" id="ARBA00049433"/>
    </source>
</evidence>
<comment type="domain">
    <text evidence="15">Consists of two distinct domains; an N-terminal heme-containing oxygen-binding domain and a C-terminal reductase domain with binding sites for FAD and NAD(P)H.</text>
</comment>
<dbReference type="PRINTS" id="PR00371">
    <property type="entry name" value="FPNCR"/>
</dbReference>
<dbReference type="GO" id="GO:0071500">
    <property type="term" value="P:cellular response to nitrosative stress"/>
    <property type="evidence" value="ECO:0007669"/>
    <property type="project" value="TreeGrafter"/>
</dbReference>
<comment type="similarity">
    <text evidence="2 15">Belongs to the globin family. Two-domain flavohemoproteins subfamily.</text>
</comment>
<name>A0A9X8ZCX7_9BACI</name>
<feature type="region of interest" description="Reductase" evidence="15">
    <location>
        <begin position="149"/>
        <end position="406"/>
    </location>
</feature>
<evidence type="ECO:0000256" key="5">
    <source>
        <dbReference type="ARBA" id="ARBA00022621"/>
    </source>
</evidence>
<keyword evidence="6 15" id="KW-0285">Flavoprotein</keyword>
<dbReference type="Gene3D" id="1.10.490.10">
    <property type="entry name" value="Globins"/>
    <property type="match status" value="1"/>
</dbReference>
<dbReference type="InterPro" id="IPR012292">
    <property type="entry name" value="Globin/Proto"/>
</dbReference>
<feature type="active site" description="Charge relay system" evidence="15">
    <location>
        <position position="137"/>
    </location>
</feature>
<dbReference type="InterPro" id="IPR001433">
    <property type="entry name" value="OxRdtase_FAD/NAD-bd"/>
</dbReference>
<evidence type="ECO:0000256" key="11">
    <source>
        <dbReference type="ARBA" id="ARBA00023004"/>
    </source>
</evidence>
<dbReference type="SUPFAM" id="SSF46458">
    <property type="entry name" value="Globin-like"/>
    <property type="match status" value="1"/>
</dbReference>
<dbReference type="PROSITE" id="PS01033">
    <property type="entry name" value="GLOBIN"/>
    <property type="match status" value="1"/>
</dbReference>
<dbReference type="FunFam" id="3.40.50.80:FF:000010">
    <property type="entry name" value="Flavohemoprotein"/>
    <property type="match status" value="1"/>
</dbReference>
<keyword evidence="5 15" id="KW-0561">Oxygen transport</keyword>
<feature type="binding site" evidence="15">
    <location>
        <begin position="275"/>
        <end position="280"/>
    </location>
    <ligand>
        <name>NADP(+)</name>
        <dbReference type="ChEBI" id="CHEBI:58349"/>
    </ligand>
</feature>
<comment type="catalytic activity">
    <reaction evidence="14 15">
        <text>2 nitric oxide + NADPH + 2 O2 = 2 nitrate + NADP(+) + H(+)</text>
        <dbReference type="Rhea" id="RHEA:19465"/>
        <dbReference type="ChEBI" id="CHEBI:15378"/>
        <dbReference type="ChEBI" id="CHEBI:15379"/>
        <dbReference type="ChEBI" id="CHEBI:16480"/>
        <dbReference type="ChEBI" id="CHEBI:17632"/>
        <dbReference type="ChEBI" id="CHEBI:57783"/>
        <dbReference type="ChEBI" id="CHEBI:58349"/>
        <dbReference type="EC" id="1.14.12.17"/>
    </reaction>
</comment>
<evidence type="ECO:0000256" key="1">
    <source>
        <dbReference type="ARBA" id="ARBA00006401"/>
    </source>
</evidence>
<feature type="domain" description="FAD-binding FR-type" evidence="17">
    <location>
        <begin position="152"/>
        <end position="263"/>
    </location>
</feature>
<dbReference type="Proteomes" id="UP000309170">
    <property type="component" value="Unassembled WGS sequence"/>
</dbReference>
<comment type="cofactor">
    <cofactor evidence="15">
        <name>heme b</name>
        <dbReference type="ChEBI" id="CHEBI:60344"/>
    </cofactor>
    <text evidence="15">Binds 1 heme b (iron(II)-protoporphyrin IX) group per subunit.</text>
</comment>
<sequence>MLDNKTIEIVQSTVPVLKEHSKPIGKRFYELLFSKAPDLYNLFNQTNQKRGIQQEALGYAVYAAGEHITNLEAIMPVITRVTEKHRAIGVVPEQYPIVGETLLQAVKDVLGDAATDEIIDAWGKAYGYIADAFIDIEKKLYAEAEHQEGGWEGYRVFTLDKKVEESDVVTSFYLKPKNKESISSYQAGQYLTLKAEIPGEKYTHIRHYSLSDSPGKDYYRISVKREDAYGDAPPGIVSNYLHQQLKAGDTLKFSAPAGDFVLDHTELPVVLISGGIGITPLLSMLNTVAEKQPQRQVTFIHATTNSQTHAFKDHVKQLANNQQNIKSFVVYDAPTEDDRTSQHFDKEGYVDLDFLQSIVPSKEANFYFCGSIPFMEAVNKSLSQWGVSKDHIHYEVFSPLAILGEK</sequence>
<dbReference type="GO" id="GO:0020037">
    <property type="term" value="F:heme binding"/>
    <property type="evidence" value="ECO:0007669"/>
    <property type="project" value="InterPro"/>
</dbReference>
<feature type="binding site" evidence="15">
    <location>
        <position position="190"/>
    </location>
    <ligand>
        <name>FAD</name>
        <dbReference type="ChEBI" id="CHEBI:57692"/>
    </ligand>
</feature>
<evidence type="ECO:0000256" key="8">
    <source>
        <dbReference type="ARBA" id="ARBA00022827"/>
    </source>
</evidence>
<keyword evidence="12 15" id="KW-0520">NAD</keyword>
<dbReference type="RefSeq" id="WP_137024603.1">
    <property type="nucleotide sequence ID" value="NZ_SZNT01000565.1"/>
</dbReference>
<dbReference type="InterPro" id="IPR039261">
    <property type="entry name" value="FNR_nucleotide-bd"/>
</dbReference>
<evidence type="ECO:0000256" key="13">
    <source>
        <dbReference type="ARBA" id="ARBA00048649"/>
    </source>
</evidence>
<dbReference type="FunFam" id="2.40.30.10:FF:000034">
    <property type="entry name" value="Flavohemoprotein"/>
    <property type="match status" value="1"/>
</dbReference>
<feature type="site" description="Influences the redox potential of the prosthetic heme and FAD groups" evidence="15">
    <location>
        <position position="84"/>
    </location>
</feature>
<feature type="site" description="Involved in heme-bound ligand stabilization and O-O bond activation" evidence="15">
    <location>
        <position position="29"/>
    </location>
</feature>
<dbReference type="PRINTS" id="PR00409">
    <property type="entry name" value="PHDIOXRDTASE"/>
</dbReference>
<comment type="caution">
    <text evidence="18">The sequence shown here is derived from an EMBL/GenBank/DDBJ whole genome shotgun (WGS) entry which is preliminary data.</text>
</comment>
<dbReference type="GO" id="GO:0046210">
    <property type="term" value="P:nitric oxide catabolic process"/>
    <property type="evidence" value="ECO:0007669"/>
    <property type="project" value="TreeGrafter"/>
</dbReference>
<gene>
    <name evidence="18" type="primary">hmpA</name>
    <name evidence="15" type="synonym">hmp</name>
    <name evidence="18" type="ORF">FC678_23865</name>
</gene>
<evidence type="ECO:0000256" key="4">
    <source>
        <dbReference type="ARBA" id="ARBA00022617"/>
    </source>
</evidence>
<dbReference type="Pfam" id="PF00970">
    <property type="entry name" value="FAD_binding_6"/>
    <property type="match status" value="1"/>
</dbReference>
<dbReference type="GO" id="GO:0046872">
    <property type="term" value="F:metal ion binding"/>
    <property type="evidence" value="ECO:0007669"/>
    <property type="project" value="UniProtKB-KW"/>
</dbReference>
<comment type="similarity">
    <text evidence="1 15">In the C-terminal section; belongs to the flavoprotein pyridine nucleotide cytochrome reductase family.</text>
</comment>